<dbReference type="Proteomes" id="UP001603013">
    <property type="component" value="Unassembled WGS sequence"/>
</dbReference>
<keyword evidence="2" id="KW-1185">Reference proteome</keyword>
<evidence type="ECO:0000313" key="1">
    <source>
        <dbReference type="EMBL" id="MFF8280873.1"/>
    </source>
</evidence>
<dbReference type="RefSeq" id="WP_391937647.1">
    <property type="nucleotide sequence ID" value="NZ_JBIBSM010000026.1"/>
</dbReference>
<reference evidence="1 2" key="1">
    <citation type="submission" date="2024-10" db="EMBL/GenBank/DDBJ databases">
        <title>The Natural Products Discovery Center: Release of the First 8490 Sequenced Strains for Exploring Actinobacteria Biosynthetic Diversity.</title>
        <authorList>
            <person name="Kalkreuter E."/>
            <person name="Kautsar S.A."/>
            <person name="Yang D."/>
            <person name="Bader C.D."/>
            <person name="Teijaro C.N."/>
            <person name="Fluegel L."/>
            <person name="Davis C.M."/>
            <person name="Simpson J.R."/>
            <person name="Lauterbach L."/>
            <person name="Steele A.D."/>
            <person name="Gui C."/>
            <person name="Meng S."/>
            <person name="Li G."/>
            <person name="Viehrig K."/>
            <person name="Ye F."/>
            <person name="Su P."/>
            <person name="Kiefer A.F."/>
            <person name="Nichols A."/>
            <person name="Cepeda A.J."/>
            <person name="Yan W."/>
            <person name="Fan B."/>
            <person name="Jiang Y."/>
            <person name="Adhikari A."/>
            <person name="Zheng C.-J."/>
            <person name="Schuster L."/>
            <person name="Cowan T.M."/>
            <person name="Smanski M.J."/>
            <person name="Chevrette M.G."/>
            <person name="De Carvalho L.P.S."/>
            <person name="Shen B."/>
        </authorList>
    </citation>
    <scope>NUCLEOTIDE SEQUENCE [LARGE SCALE GENOMIC DNA]</scope>
    <source>
        <strain evidence="1 2">NPDC015755</strain>
    </source>
</reference>
<sequence>MGHSRAYPVFRTADAEEAYGLARRLHGFLEWIGDEMWVGAEPRTPQEARRMAAAVPGAAFDYAVARTDPETGEYLCCDLDDVATAADAVLWDELPLSVSAWVPRDGVEQPFLRAVGAMSGSMDWHGRWPEDPESGTAGSEQYDGVQVVFHSDDPELSRWTEDHTVFVHVDKRSGPDRARMLAEQVGGEVLGAPRIGW</sequence>
<gene>
    <name evidence="1" type="ORF">ACF05T_33230</name>
</gene>
<name>A0ABW6YMD4_9ACTN</name>
<dbReference type="EMBL" id="JBIBSM010000026">
    <property type="protein sequence ID" value="MFF8280873.1"/>
    <property type="molecule type" value="Genomic_DNA"/>
</dbReference>
<proteinExistence type="predicted"/>
<protein>
    <submittedName>
        <fullName evidence="1">Uncharacterized protein</fullName>
    </submittedName>
</protein>
<comment type="caution">
    <text evidence="1">The sequence shown here is derived from an EMBL/GenBank/DDBJ whole genome shotgun (WGS) entry which is preliminary data.</text>
</comment>
<accession>A0ABW6YMD4</accession>
<evidence type="ECO:0000313" key="2">
    <source>
        <dbReference type="Proteomes" id="UP001603013"/>
    </source>
</evidence>
<organism evidence="1 2">
    <name type="scientific">Streptomyces lateritius</name>
    <dbReference type="NCBI Taxonomy" id="67313"/>
    <lineage>
        <taxon>Bacteria</taxon>
        <taxon>Bacillati</taxon>
        <taxon>Actinomycetota</taxon>
        <taxon>Actinomycetes</taxon>
        <taxon>Kitasatosporales</taxon>
        <taxon>Streptomycetaceae</taxon>
        <taxon>Streptomyces</taxon>
    </lineage>
</organism>